<organism evidence="1 2">
    <name type="scientific">Bacillus cereus</name>
    <dbReference type="NCBI Taxonomy" id="1396"/>
    <lineage>
        <taxon>Bacteria</taxon>
        <taxon>Bacillati</taxon>
        <taxon>Bacillota</taxon>
        <taxon>Bacilli</taxon>
        <taxon>Bacillales</taxon>
        <taxon>Bacillaceae</taxon>
        <taxon>Bacillus</taxon>
        <taxon>Bacillus cereus group</taxon>
    </lineage>
</organism>
<sequence>QIANVPTIVFGPGETKVAHYPNEYIEVDKMIAAAKIIACTLLDWCEVKK</sequence>
<comment type="caution">
    <text evidence="1">The sequence shown here is derived from an EMBL/GenBank/DDBJ whole genome shotgun (WGS) entry which is preliminary data.</text>
</comment>
<name>A0A9X9F4I8_BACCE</name>
<reference evidence="1 2" key="1">
    <citation type="journal article" date="2019" name="Environ. Microbiol.">
        <title>An active ?-lactamase is a part of an orchestrated cell wall stress resistance network of Bacillus subtilis and related rhizosphere species.</title>
        <authorList>
            <person name="Bucher T."/>
            <person name="Keren-Paz A."/>
            <person name="Hausser J."/>
            <person name="Olender T."/>
            <person name="Cytryn E."/>
            <person name="Kolodkin-Gal I."/>
        </authorList>
    </citation>
    <scope>NUCLEOTIDE SEQUENCE [LARGE SCALE GENOMIC DNA]</scope>
    <source>
        <strain evidence="1 2">I32</strain>
    </source>
</reference>
<accession>A0A9X9F4I8</accession>
<dbReference type="EMBL" id="SZOH01001844">
    <property type="protein sequence ID" value="TKI99079.1"/>
    <property type="molecule type" value="Genomic_DNA"/>
</dbReference>
<dbReference type="Proteomes" id="UP000308444">
    <property type="component" value="Unassembled WGS sequence"/>
</dbReference>
<proteinExistence type="predicted"/>
<evidence type="ECO:0000313" key="1">
    <source>
        <dbReference type="EMBL" id="TKI99079.1"/>
    </source>
</evidence>
<dbReference type="AlphaFoldDB" id="A0A9X9F4I8"/>
<dbReference type="Gene3D" id="3.40.630.10">
    <property type="entry name" value="Zn peptidases"/>
    <property type="match status" value="1"/>
</dbReference>
<protein>
    <submittedName>
        <fullName evidence="1">M20/M25/M40 family metallo-hydrolase</fullName>
    </submittedName>
</protein>
<gene>
    <name evidence="1" type="ORF">FC695_23660</name>
</gene>
<dbReference type="SUPFAM" id="SSF53187">
    <property type="entry name" value="Zn-dependent exopeptidases"/>
    <property type="match status" value="1"/>
</dbReference>
<evidence type="ECO:0000313" key="2">
    <source>
        <dbReference type="Proteomes" id="UP000308444"/>
    </source>
</evidence>
<feature type="non-terminal residue" evidence="1">
    <location>
        <position position="1"/>
    </location>
</feature>